<dbReference type="AlphaFoldDB" id="A0A9W9XUM4"/>
<protein>
    <submittedName>
        <fullName evidence="1">Uncharacterized protein</fullName>
    </submittedName>
</protein>
<reference evidence="1" key="1">
    <citation type="submission" date="2022-12" db="EMBL/GenBank/DDBJ databases">
        <authorList>
            <person name="Petersen C."/>
        </authorList>
    </citation>
    <scope>NUCLEOTIDE SEQUENCE</scope>
    <source>
        <strain evidence="1">IBT 29495</strain>
    </source>
</reference>
<organism evidence="1 2">
    <name type="scientific">Penicillium fimorum</name>
    <dbReference type="NCBI Taxonomy" id="1882269"/>
    <lineage>
        <taxon>Eukaryota</taxon>
        <taxon>Fungi</taxon>
        <taxon>Dikarya</taxon>
        <taxon>Ascomycota</taxon>
        <taxon>Pezizomycotina</taxon>
        <taxon>Eurotiomycetes</taxon>
        <taxon>Eurotiomycetidae</taxon>
        <taxon>Eurotiales</taxon>
        <taxon>Aspergillaceae</taxon>
        <taxon>Penicillium</taxon>
    </lineage>
</organism>
<keyword evidence="2" id="KW-1185">Reference proteome</keyword>
<proteinExistence type="predicted"/>
<reference evidence="1" key="2">
    <citation type="journal article" date="2023" name="IMA Fungus">
        <title>Comparative genomic study of the Penicillium genus elucidates a diverse pangenome and 15 lateral gene transfer events.</title>
        <authorList>
            <person name="Petersen C."/>
            <person name="Sorensen T."/>
            <person name="Nielsen M.R."/>
            <person name="Sondergaard T.E."/>
            <person name="Sorensen J.L."/>
            <person name="Fitzpatrick D.A."/>
            <person name="Frisvad J.C."/>
            <person name="Nielsen K.L."/>
        </authorList>
    </citation>
    <scope>NUCLEOTIDE SEQUENCE</scope>
    <source>
        <strain evidence="1">IBT 29495</strain>
    </source>
</reference>
<comment type="caution">
    <text evidence="1">The sequence shown here is derived from an EMBL/GenBank/DDBJ whole genome shotgun (WGS) entry which is preliminary data.</text>
</comment>
<gene>
    <name evidence="1" type="ORF">N7463_006554</name>
</gene>
<sequence>IVHDSLNVNLQGTIVSVGIVGYAHAIGTFMSNLEKETPSSKDPALWSFEQTADSAMNIYALSDAGYGTITQKTGSLGILAARGLPRTAHWPLLFTVTQARASRFHRMSSLNPPIFKGRKVRRPSHDFVQHHCLGGKDACTGLAEQHLHKGNKQDRGQLRLLLVDSLFPVTPEFFVTSWEMNVICLCVLKRASEYLSPFESGTLDSICDLH</sequence>
<accession>A0A9W9XUM4</accession>
<evidence type="ECO:0000313" key="1">
    <source>
        <dbReference type="EMBL" id="KAJ5503680.1"/>
    </source>
</evidence>
<evidence type="ECO:0000313" key="2">
    <source>
        <dbReference type="Proteomes" id="UP001149954"/>
    </source>
</evidence>
<feature type="non-terminal residue" evidence="1">
    <location>
        <position position="1"/>
    </location>
</feature>
<dbReference type="EMBL" id="JAPWDS010000003">
    <property type="protein sequence ID" value="KAJ5503680.1"/>
    <property type="molecule type" value="Genomic_DNA"/>
</dbReference>
<dbReference type="Proteomes" id="UP001149954">
    <property type="component" value="Unassembled WGS sequence"/>
</dbReference>
<name>A0A9W9XUM4_9EURO</name>
<dbReference type="OrthoDB" id="4357141at2759"/>